<dbReference type="SMART" id="SM00822">
    <property type="entry name" value="PKS_KR"/>
    <property type="match status" value="1"/>
</dbReference>
<dbReference type="Proteomes" id="UP000320888">
    <property type="component" value="Unassembled WGS sequence"/>
</dbReference>
<dbReference type="NCBIfam" id="NF005559">
    <property type="entry name" value="PRK07231.1"/>
    <property type="match status" value="1"/>
</dbReference>
<dbReference type="AlphaFoldDB" id="A0A553ZQP5"/>
<protein>
    <submittedName>
        <fullName evidence="4">Glucose 1-dehydrogenase</fullName>
        <ecNumber evidence="4">1.1.1.47</ecNumber>
    </submittedName>
</protein>
<dbReference type="PRINTS" id="PR00081">
    <property type="entry name" value="GDHRDH"/>
</dbReference>
<dbReference type="RefSeq" id="WP_143940298.1">
    <property type="nucleotide sequence ID" value="NZ_VKLS01000013.1"/>
</dbReference>
<dbReference type="Gene3D" id="3.40.50.720">
    <property type="entry name" value="NAD(P)-binding Rossmann-like Domain"/>
    <property type="match status" value="1"/>
</dbReference>
<dbReference type="SUPFAM" id="SSF51735">
    <property type="entry name" value="NAD(P)-binding Rossmann-fold domains"/>
    <property type="match status" value="1"/>
</dbReference>
<evidence type="ECO:0000259" key="3">
    <source>
        <dbReference type="SMART" id="SM00822"/>
    </source>
</evidence>
<evidence type="ECO:0000256" key="1">
    <source>
        <dbReference type="ARBA" id="ARBA00006484"/>
    </source>
</evidence>
<dbReference type="GO" id="GO:0047936">
    <property type="term" value="F:glucose 1-dehydrogenase [NAD(P)+] activity"/>
    <property type="evidence" value="ECO:0007669"/>
    <property type="project" value="UniProtKB-EC"/>
</dbReference>
<evidence type="ECO:0000256" key="2">
    <source>
        <dbReference type="ARBA" id="ARBA00023002"/>
    </source>
</evidence>
<sequence length="257" mass="27084">MTGKDGILSGKVSLITGSSSGIGAAAARVFAREGSAVVLTARREDRLAALVKELRQAGADAEYVVADVIRADDMRRAVEFTVERFGRLDAAFNNAGYAVGRTPLHLMDDEVYDPIMDTNVRGLFNCLRPEISTMLESGNGGAIVNTSSVGGLVASPVAAPYVASKHAVIGLTKAAAAEYGGQGIRVNAIAPGTTRSELVEEWYAQNPEIEKELHRTTPQPRTAEPEETAEAAAWLCSDRSSYVTGATLPVDGGFTAL</sequence>
<keyword evidence="2 4" id="KW-0560">Oxidoreductase</keyword>
<dbReference type="InterPro" id="IPR020904">
    <property type="entry name" value="Sc_DH/Rdtase_CS"/>
</dbReference>
<gene>
    <name evidence="4" type="ORF">FNZ23_02650</name>
</gene>
<comment type="caution">
    <text evidence="4">The sequence shown here is derived from an EMBL/GenBank/DDBJ whole genome shotgun (WGS) entry which is preliminary data.</text>
</comment>
<dbReference type="InterPro" id="IPR057326">
    <property type="entry name" value="KR_dom"/>
</dbReference>
<dbReference type="InterPro" id="IPR002347">
    <property type="entry name" value="SDR_fam"/>
</dbReference>
<dbReference type="PROSITE" id="PS00061">
    <property type="entry name" value="ADH_SHORT"/>
    <property type="match status" value="1"/>
</dbReference>
<dbReference type="PANTHER" id="PTHR24321:SF11">
    <property type="entry name" value="BLR0893 PROTEIN"/>
    <property type="match status" value="1"/>
</dbReference>
<comment type="similarity">
    <text evidence="1">Belongs to the short-chain dehydrogenases/reductases (SDR) family.</text>
</comment>
<organism evidence="4 5">
    <name type="scientific">Streptomyces benahoarensis</name>
    <dbReference type="NCBI Taxonomy" id="2595054"/>
    <lineage>
        <taxon>Bacteria</taxon>
        <taxon>Bacillati</taxon>
        <taxon>Actinomycetota</taxon>
        <taxon>Actinomycetes</taxon>
        <taxon>Kitasatosporales</taxon>
        <taxon>Streptomycetaceae</taxon>
        <taxon>Streptomyces</taxon>
    </lineage>
</organism>
<dbReference type="PANTHER" id="PTHR24321">
    <property type="entry name" value="DEHYDROGENASES, SHORT CHAIN"/>
    <property type="match status" value="1"/>
</dbReference>
<dbReference type="Pfam" id="PF13561">
    <property type="entry name" value="adh_short_C2"/>
    <property type="match status" value="1"/>
</dbReference>
<evidence type="ECO:0000313" key="4">
    <source>
        <dbReference type="EMBL" id="TSB43743.1"/>
    </source>
</evidence>
<dbReference type="InterPro" id="IPR036291">
    <property type="entry name" value="NAD(P)-bd_dom_sf"/>
</dbReference>
<proteinExistence type="inferred from homology"/>
<dbReference type="CDD" id="cd05233">
    <property type="entry name" value="SDR_c"/>
    <property type="match status" value="1"/>
</dbReference>
<feature type="domain" description="Ketoreductase" evidence="3">
    <location>
        <begin position="11"/>
        <end position="202"/>
    </location>
</feature>
<dbReference type="PRINTS" id="PR00080">
    <property type="entry name" value="SDRFAMILY"/>
</dbReference>
<accession>A0A553ZQP5</accession>
<dbReference type="EC" id="1.1.1.47" evidence="4"/>
<evidence type="ECO:0000313" key="5">
    <source>
        <dbReference type="Proteomes" id="UP000320888"/>
    </source>
</evidence>
<reference evidence="4 5" key="1">
    <citation type="submission" date="2019-07" db="EMBL/GenBank/DDBJ databases">
        <title>Draft genome for Streptomyces benahoarensis MZ03-48.</title>
        <authorList>
            <person name="Gonzalez-Pimentel J.L."/>
        </authorList>
    </citation>
    <scope>NUCLEOTIDE SEQUENCE [LARGE SCALE GENOMIC DNA]</scope>
    <source>
        <strain evidence="4 5">MZ03-48</strain>
    </source>
</reference>
<dbReference type="OrthoDB" id="4380821at2"/>
<keyword evidence="5" id="KW-1185">Reference proteome</keyword>
<dbReference type="FunFam" id="3.40.50.720:FF:000084">
    <property type="entry name" value="Short-chain dehydrogenase reductase"/>
    <property type="match status" value="1"/>
</dbReference>
<name>A0A553ZQP5_9ACTN</name>
<dbReference type="EMBL" id="VKLS01000013">
    <property type="protein sequence ID" value="TSB43743.1"/>
    <property type="molecule type" value="Genomic_DNA"/>
</dbReference>